<dbReference type="EMBL" id="BAABKN010000019">
    <property type="protein sequence ID" value="GAA4744868.1"/>
    <property type="molecule type" value="Genomic_DNA"/>
</dbReference>
<keyword evidence="1" id="KW-0812">Transmembrane</keyword>
<comment type="caution">
    <text evidence="2">The sequence shown here is derived from an EMBL/GenBank/DDBJ whole genome shotgun (WGS) entry which is preliminary data.</text>
</comment>
<feature type="transmembrane region" description="Helical" evidence="1">
    <location>
        <begin position="232"/>
        <end position="253"/>
    </location>
</feature>
<evidence type="ECO:0000256" key="1">
    <source>
        <dbReference type="SAM" id="Phobius"/>
    </source>
</evidence>
<protein>
    <submittedName>
        <fullName evidence="2">Exporter of polyketide antibiotics</fullName>
    </submittedName>
</protein>
<feature type="transmembrane region" description="Helical" evidence="1">
    <location>
        <begin position="77"/>
        <end position="97"/>
    </location>
</feature>
<dbReference type="Proteomes" id="UP001499882">
    <property type="component" value="Unassembled WGS sequence"/>
</dbReference>
<feature type="transmembrane region" description="Helical" evidence="1">
    <location>
        <begin position="190"/>
        <end position="212"/>
    </location>
</feature>
<keyword evidence="1" id="KW-0472">Membrane</keyword>
<dbReference type="RefSeq" id="WP_345527837.1">
    <property type="nucleotide sequence ID" value="NZ_BAABKN010000019.1"/>
</dbReference>
<feature type="transmembrane region" description="Helical" evidence="1">
    <location>
        <begin position="424"/>
        <end position="444"/>
    </location>
</feature>
<feature type="transmembrane region" description="Helical" evidence="1">
    <location>
        <begin position="336"/>
        <end position="358"/>
    </location>
</feature>
<feature type="transmembrane region" description="Helical" evidence="1">
    <location>
        <begin position="387"/>
        <end position="412"/>
    </location>
</feature>
<organism evidence="2 3">
    <name type="scientific">Nocardioides endophyticus</name>
    <dbReference type="NCBI Taxonomy" id="1353775"/>
    <lineage>
        <taxon>Bacteria</taxon>
        <taxon>Bacillati</taxon>
        <taxon>Actinomycetota</taxon>
        <taxon>Actinomycetes</taxon>
        <taxon>Propionibacteriales</taxon>
        <taxon>Nocardioidaceae</taxon>
        <taxon>Nocardioides</taxon>
    </lineage>
</organism>
<evidence type="ECO:0000313" key="3">
    <source>
        <dbReference type="Proteomes" id="UP001499882"/>
    </source>
</evidence>
<evidence type="ECO:0000313" key="2">
    <source>
        <dbReference type="EMBL" id="GAA4744868.1"/>
    </source>
</evidence>
<feature type="transmembrane region" description="Helical" evidence="1">
    <location>
        <begin position="291"/>
        <end position="309"/>
    </location>
</feature>
<reference evidence="3" key="1">
    <citation type="journal article" date="2019" name="Int. J. Syst. Evol. Microbiol.">
        <title>The Global Catalogue of Microorganisms (GCM) 10K type strain sequencing project: providing services to taxonomists for standard genome sequencing and annotation.</title>
        <authorList>
            <consortium name="The Broad Institute Genomics Platform"/>
            <consortium name="The Broad Institute Genome Sequencing Center for Infectious Disease"/>
            <person name="Wu L."/>
            <person name="Ma J."/>
        </authorList>
    </citation>
    <scope>NUCLEOTIDE SEQUENCE [LARGE SCALE GENOMIC DNA]</scope>
    <source>
        <strain evidence="3">JCM 18532</strain>
    </source>
</reference>
<feature type="transmembrane region" description="Helical" evidence="1">
    <location>
        <begin position="118"/>
        <end position="151"/>
    </location>
</feature>
<feature type="transmembrane region" description="Helical" evidence="1">
    <location>
        <begin position="157"/>
        <end position="178"/>
    </location>
</feature>
<proteinExistence type="predicted"/>
<sequence>MTGTRTFLWLFVRRDRWLYLWFGLGSALLYVSQAWSVDGLYTTQAEFDRAAAGMESNAALIAMAGPARALNTTGGQVTWQSTAFGAVVIGLMTMFIIGRHTRAEEETGRDELLRSAPVGRYAAMTAAVLDAMLASVVTGALVSAGLIAYGLAVADSLGLGIGLALCGWFFTGTALLAAQLTASTRAAYGIAGVVIGAAYVLRAIGDVSVPALSWLSPIGWYQAMHAFSGLRWWPALLLPVGGAIATAAAYAVFDRRDYGSGVMATRPGPTHAGWDLRGGWGLAWRLQRPAFLGWFAGLAVSGLSFGVMGDDVSDLVGDSELSKQMMLQGQGDIVDSFYATLLAMLALLACGFAVSSALRPHGEEDGGRLETLLATALPRRTWLAGHVLVTVLGTAAVLGASGSGLGVSFALVTGDGGAVGEYTLGVLSYLPAVLALSGIARLLYGVAPRLSSLSWLALLLAAVVLLFGEVLRLPQWFQDLSPFEHLAFVPAEDFRWAPFLVLASLAAVLSVAGQVAFTRRDVH</sequence>
<keyword evidence="1" id="KW-1133">Transmembrane helix</keyword>
<accession>A0ABP8Z2N6</accession>
<keyword evidence="3" id="KW-1185">Reference proteome</keyword>
<gene>
    <name evidence="2" type="ORF">GCM10023350_32100</name>
</gene>
<feature type="transmembrane region" description="Helical" evidence="1">
    <location>
        <begin position="496"/>
        <end position="517"/>
    </location>
</feature>
<name>A0ABP8Z2N6_9ACTN</name>
<feature type="transmembrane region" description="Helical" evidence="1">
    <location>
        <begin position="456"/>
        <end position="476"/>
    </location>
</feature>